<dbReference type="EMBL" id="CADCVH010000099">
    <property type="protein sequence ID" value="CAA9467519.1"/>
    <property type="molecule type" value="Genomic_DNA"/>
</dbReference>
<accession>A0A6J4RCN0</accession>
<feature type="compositionally biased region" description="Basic residues" evidence="1">
    <location>
        <begin position="8"/>
        <end position="27"/>
    </location>
</feature>
<feature type="region of interest" description="Disordered" evidence="1">
    <location>
        <begin position="1"/>
        <end position="69"/>
    </location>
</feature>
<sequence>EEASRTPAHPRGRGRRRRGRPRLPAGRRRGEGRRADHLRRRLHPLLRLEHAGGRRANRHSPQAGRNGSL</sequence>
<dbReference type="AlphaFoldDB" id="A0A6J4RCN0"/>
<evidence type="ECO:0000256" key="1">
    <source>
        <dbReference type="SAM" id="MobiDB-lite"/>
    </source>
</evidence>
<gene>
    <name evidence="2" type="ORF">AVDCRST_MAG02-3287</name>
</gene>
<feature type="compositionally biased region" description="Polar residues" evidence="1">
    <location>
        <begin position="59"/>
        <end position="69"/>
    </location>
</feature>
<name>A0A6J4RCN0_9ACTN</name>
<feature type="non-terminal residue" evidence="2">
    <location>
        <position position="69"/>
    </location>
</feature>
<protein>
    <submittedName>
        <fullName evidence="2">Uncharacterized protein</fullName>
    </submittedName>
</protein>
<proteinExistence type="predicted"/>
<evidence type="ECO:0000313" key="2">
    <source>
        <dbReference type="EMBL" id="CAA9467519.1"/>
    </source>
</evidence>
<feature type="non-terminal residue" evidence="2">
    <location>
        <position position="1"/>
    </location>
</feature>
<reference evidence="2" key="1">
    <citation type="submission" date="2020-02" db="EMBL/GenBank/DDBJ databases">
        <authorList>
            <person name="Meier V. D."/>
        </authorList>
    </citation>
    <scope>NUCLEOTIDE SEQUENCE</scope>
    <source>
        <strain evidence="2">AVDCRST_MAG02</strain>
    </source>
</reference>
<organism evidence="2">
    <name type="scientific">uncultured Rubrobacteraceae bacterium</name>
    <dbReference type="NCBI Taxonomy" id="349277"/>
    <lineage>
        <taxon>Bacteria</taxon>
        <taxon>Bacillati</taxon>
        <taxon>Actinomycetota</taxon>
        <taxon>Rubrobacteria</taxon>
        <taxon>Rubrobacterales</taxon>
        <taxon>Rubrobacteraceae</taxon>
        <taxon>environmental samples</taxon>
    </lineage>
</organism>